<reference evidence="1 2" key="1">
    <citation type="submission" date="2015-09" db="EMBL/GenBank/DDBJ databases">
        <title>Genome sequencing project for genomic taxonomy and phylogenomics of Bacillus-like bacteria.</title>
        <authorList>
            <person name="Liu B."/>
            <person name="Wang J."/>
            <person name="Zhu Y."/>
            <person name="Liu G."/>
            <person name="Chen Q."/>
            <person name="Chen Z."/>
            <person name="Lan J."/>
            <person name="Che J."/>
            <person name="Ge C."/>
            <person name="Shi H."/>
            <person name="Pan Z."/>
            <person name="Liu X."/>
        </authorList>
    </citation>
    <scope>NUCLEOTIDE SEQUENCE [LARGE SCALE GENOMIC DNA]</scope>
    <source>
        <strain evidence="1 2">FJAT-18043</strain>
    </source>
</reference>
<comment type="caution">
    <text evidence="1">The sequence shown here is derived from an EMBL/GenBank/DDBJ whole genome shotgun (WGS) entry which is preliminary data.</text>
</comment>
<name>A0A0Q3SEA5_9BACI</name>
<dbReference type="UniPathway" id="UPA00148">
    <property type="reaction ID" value="UER00236"/>
</dbReference>
<dbReference type="PATRIC" id="fig|1637975.4.peg.166"/>
<dbReference type="SUPFAM" id="SSF52540">
    <property type="entry name" value="P-loop containing nucleoside triphosphate hydrolases"/>
    <property type="match status" value="1"/>
</dbReference>
<dbReference type="GO" id="GO:0009236">
    <property type="term" value="P:cobalamin biosynthetic process"/>
    <property type="evidence" value="ECO:0007669"/>
    <property type="project" value="UniProtKB-UniPathway"/>
</dbReference>
<accession>A0A0Q3SEA5</accession>
<dbReference type="Pfam" id="PF02283">
    <property type="entry name" value="CobU"/>
    <property type="match status" value="1"/>
</dbReference>
<gene>
    <name evidence="1" type="ORF">AN957_02485</name>
</gene>
<evidence type="ECO:0000313" key="1">
    <source>
        <dbReference type="EMBL" id="KQL17604.1"/>
    </source>
</evidence>
<proteinExistence type="predicted"/>
<protein>
    <submittedName>
        <fullName evidence="1">Uncharacterized protein</fullName>
    </submittedName>
</protein>
<dbReference type="GO" id="GO:0000166">
    <property type="term" value="F:nucleotide binding"/>
    <property type="evidence" value="ECO:0007669"/>
    <property type="project" value="InterPro"/>
</dbReference>
<dbReference type="InterPro" id="IPR027417">
    <property type="entry name" value="P-loop_NTPase"/>
</dbReference>
<evidence type="ECO:0000313" key="2">
    <source>
        <dbReference type="Proteomes" id="UP000050996"/>
    </source>
</evidence>
<keyword evidence="2" id="KW-1185">Reference proteome</keyword>
<dbReference type="Gene3D" id="3.40.50.300">
    <property type="entry name" value="P-loop containing nucleotide triphosphate hydrolases"/>
    <property type="match status" value="1"/>
</dbReference>
<dbReference type="STRING" id="1637975.AN957_02485"/>
<dbReference type="AlphaFoldDB" id="A0A0Q3SEA5"/>
<dbReference type="Proteomes" id="UP000050996">
    <property type="component" value="Unassembled WGS sequence"/>
</dbReference>
<dbReference type="RefSeq" id="WP_056682010.1">
    <property type="nucleotide sequence ID" value="NZ_CP085712.1"/>
</dbReference>
<dbReference type="GO" id="GO:0043752">
    <property type="term" value="F:adenosylcobinamide kinase activity"/>
    <property type="evidence" value="ECO:0007669"/>
    <property type="project" value="InterPro"/>
</dbReference>
<dbReference type="InterPro" id="IPR003203">
    <property type="entry name" value="CobU/CobP"/>
</dbReference>
<dbReference type="EMBL" id="LJIX01000006">
    <property type="protein sequence ID" value="KQL17604.1"/>
    <property type="molecule type" value="Genomic_DNA"/>
</dbReference>
<sequence length="144" mass="17102">MHFVTGGAFNGKSKWVKEHYKLNAAPHLWFSAYQGNPVPENRENWLDFVILEGIEKWVQEWNGQLAIHEIRGKWRILLQSWIQWEKEEEHRKLILIGTDISKGIVPMLAEERNWRDVTGWVYQDIAETAEEVDLIWYGICQKIK</sequence>
<organism evidence="1 2">
    <name type="scientific">Cytobacillus solani</name>
    <dbReference type="NCBI Taxonomy" id="1637975"/>
    <lineage>
        <taxon>Bacteria</taxon>
        <taxon>Bacillati</taxon>
        <taxon>Bacillota</taxon>
        <taxon>Bacilli</taxon>
        <taxon>Bacillales</taxon>
        <taxon>Bacillaceae</taxon>
        <taxon>Cytobacillus</taxon>
    </lineage>
</organism>